<dbReference type="AlphaFoldDB" id="A0AAE0Z8K3"/>
<evidence type="ECO:0000313" key="2">
    <source>
        <dbReference type="Proteomes" id="UP001283361"/>
    </source>
</evidence>
<protein>
    <submittedName>
        <fullName evidence="1">Uncharacterized protein</fullName>
    </submittedName>
</protein>
<proteinExistence type="predicted"/>
<accession>A0AAE0Z8K3</accession>
<gene>
    <name evidence="1" type="ORF">RRG08_019892</name>
</gene>
<evidence type="ECO:0000313" key="1">
    <source>
        <dbReference type="EMBL" id="KAK3764690.1"/>
    </source>
</evidence>
<comment type="caution">
    <text evidence="1">The sequence shown here is derived from an EMBL/GenBank/DDBJ whole genome shotgun (WGS) entry which is preliminary data.</text>
</comment>
<name>A0AAE0Z8K3_9GAST</name>
<reference evidence="1" key="1">
    <citation type="journal article" date="2023" name="G3 (Bethesda)">
        <title>A reference genome for the long-term kleptoplast-retaining sea slug Elysia crispata morphotype clarki.</title>
        <authorList>
            <person name="Eastman K.E."/>
            <person name="Pendleton A.L."/>
            <person name="Shaikh M.A."/>
            <person name="Suttiyut T."/>
            <person name="Ogas R."/>
            <person name="Tomko P."/>
            <person name="Gavelis G."/>
            <person name="Widhalm J.R."/>
            <person name="Wisecaver J.H."/>
        </authorList>
    </citation>
    <scope>NUCLEOTIDE SEQUENCE</scope>
    <source>
        <strain evidence="1">ECLA1</strain>
    </source>
</reference>
<dbReference type="Proteomes" id="UP001283361">
    <property type="component" value="Unassembled WGS sequence"/>
</dbReference>
<keyword evidence="2" id="KW-1185">Reference proteome</keyword>
<dbReference type="EMBL" id="JAWDGP010004413">
    <property type="protein sequence ID" value="KAK3764690.1"/>
    <property type="molecule type" value="Genomic_DNA"/>
</dbReference>
<sequence>MLQESCNLENVGGEFDPTRPISLWCARKDDVHRSTPSDLALVRPRVIEALGRDWEISFSSHSVRHIKMWD</sequence>
<organism evidence="1 2">
    <name type="scientific">Elysia crispata</name>
    <name type="common">lettuce slug</name>
    <dbReference type="NCBI Taxonomy" id="231223"/>
    <lineage>
        <taxon>Eukaryota</taxon>
        <taxon>Metazoa</taxon>
        <taxon>Spiralia</taxon>
        <taxon>Lophotrochozoa</taxon>
        <taxon>Mollusca</taxon>
        <taxon>Gastropoda</taxon>
        <taxon>Heterobranchia</taxon>
        <taxon>Euthyneura</taxon>
        <taxon>Panpulmonata</taxon>
        <taxon>Sacoglossa</taxon>
        <taxon>Placobranchoidea</taxon>
        <taxon>Plakobranchidae</taxon>
        <taxon>Elysia</taxon>
    </lineage>
</organism>